<proteinExistence type="inferred from homology"/>
<dbReference type="RefSeq" id="WP_163471754.1">
    <property type="nucleotide sequence ID" value="NZ_JAAGWZ010000001.1"/>
</dbReference>
<evidence type="ECO:0000313" key="3">
    <source>
        <dbReference type="EMBL" id="NEM90075.1"/>
    </source>
</evidence>
<dbReference type="PANTHER" id="PTHR31964:SF113">
    <property type="entry name" value="USPA DOMAIN-CONTAINING PROTEIN"/>
    <property type="match status" value="1"/>
</dbReference>
<dbReference type="InterPro" id="IPR014729">
    <property type="entry name" value="Rossmann-like_a/b/a_fold"/>
</dbReference>
<organism evidence="3 4">
    <name type="scientific">Galbitalea soli</name>
    <dbReference type="NCBI Taxonomy" id="1268042"/>
    <lineage>
        <taxon>Bacteria</taxon>
        <taxon>Bacillati</taxon>
        <taxon>Actinomycetota</taxon>
        <taxon>Actinomycetes</taxon>
        <taxon>Micrococcales</taxon>
        <taxon>Microbacteriaceae</taxon>
        <taxon>Galbitalea</taxon>
    </lineage>
</organism>
<gene>
    <name evidence="3" type="ORF">G3T37_01740</name>
</gene>
<dbReference type="PANTHER" id="PTHR31964">
    <property type="entry name" value="ADENINE NUCLEOTIDE ALPHA HYDROLASES-LIKE SUPERFAMILY PROTEIN"/>
    <property type="match status" value="1"/>
</dbReference>
<dbReference type="SUPFAM" id="SSF52402">
    <property type="entry name" value="Adenine nucleotide alpha hydrolases-like"/>
    <property type="match status" value="2"/>
</dbReference>
<evidence type="ECO:0000256" key="1">
    <source>
        <dbReference type="ARBA" id="ARBA00008791"/>
    </source>
</evidence>
<comment type="caution">
    <text evidence="3">The sequence shown here is derived from an EMBL/GenBank/DDBJ whole genome shotgun (WGS) entry which is preliminary data.</text>
</comment>
<keyword evidence="4" id="KW-1185">Reference proteome</keyword>
<feature type="domain" description="UspA" evidence="2">
    <location>
        <begin position="2"/>
        <end position="134"/>
    </location>
</feature>
<dbReference type="EMBL" id="JAAGWZ010000001">
    <property type="protein sequence ID" value="NEM90075.1"/>
    <property type="molecule type" value="Genomic_DNA"/>
</dbReference>
<dbReference type="Proteomes" id="UP000479756">
    <property type="component" value="Unassembled WGS sequence"/>
</dbReference>
<name>A0A7C9TNK9_9MICO</name>
<evidence type="ECO:0000259" key="2">
    <source>
        <dbReference type="Pfam" id="PF00582"/>
    </source>
</evidence>
<dbReference type="AlphaFoldDB" id="A0A7C9TNK9"/>
<sequence length="302" mass="31693">MPERIIVATDGGAASHTALRWAAERAVTRPVLITAVSVEETDWLPVGADATPYRRAYLGALDTARIIIETASPGTGVERVLLQGSPEDALAKASESADLLVIGSKHASALANAFHSTLSLQLASRTRCAMVVVPVEWRADGGVDGEIVVALDTDESSADAVDRAAEEAEILGCRLHIVHSWSIPTTVTIGEFISPESYDSLRAAHHEVLMDAVQRARAEHPTLHVSQTLQVGDPAALVGHIAAHARLLVVGTHHRGLVGSLVLGSVSHDLLVAMPCPIMVVPGDPTHRGTLDPVVAGAQAGR</sequence>
<protein>
    <submittedName>
        <fullName evidence="3">Universal stress protein</fullName>
    </submittedName>
</protein>
<feature type="domain" description="UspA" evidence="2">
    <location>
        <begin position="147"/>
        <end position="282"/>
    </location>
</feature>
<evidence type="ECO:0000313" key="4">
    <source>
        <dbReference type="Proteomes" id="UP000479756"/>
    </source>
</evidence>
<dbReference type="CDD" id="cd00293">
    <property type="entry name" value="USP-like"/>
    <property type="match status" value="1"/>
</dbReference>
<accession>A0A7C9TNK9</accession>
<dbReference type="Gene3D" id="3.40.50.620">
    <property type="entry name" value="HUPs"/>
    <property type="match status" value="2"/>
</dbReference>
<dbReference type="InterPro" id="IPR006015">
    <property type="entry name" value="Universal_stress_UspA"/>
</dbReference>
<dbReference type="InterPro" id="IPR006016">
    <property type="entry name" value="UspA"/>
</dbReference>
<comment type="similarity">
    <text evidence="1">Belongs to the universal stress protein A family.</text>
</comment>
<reference evidence="3 4" key="1">
    <citation type="journal article" date="2014" name="Int. J. Syst. Evol. Microbiol.">
        <title>Description of Galbitalea soli gen. nov., sp. nov., and Frondihabitans sucicola sp. nov.</title>
        <authorList>
            <person name="Kim S.J."/>
            <person name="Lim J.M."/>
            <person name="Ahn J.H."/>
            <person name="Weon H.Y."/>
            <person name="Hamada M."/>
            <person name="Suzuki K."/>
            <person name="Ahn T.Y."/>
            <person name="Kwon S.W."/>
        </authorList>
    </citation>
    <scope>NUCLEOTIDE SEQUENCE [LARGE SCALE GENOMIC DNA]</scope>
    <source>
        <strain evidence="3 4">NBRC 108727</strain>
    </source>
</reference>
<dbReference type="Pfam" id="PF00582">
    <property type="entry name" value="Usp"/>
    <property type="match status" value="2"/>
</dbReference>
<dbReference type="PRINTS" id="PR01438">
    <property type="entry name" value="UNVRSLSTRESS"/>
</dbReference>